<gene>
    <name evidence="1" type="ORF">HPB49_007339</name>
</gene>
<accession>A0ACB8DWY3</accession>
<name>A0ACB8DWY3_DERSI</name>
<protein>
    <submittedName>
        <fullName evidence="1">Uncharacterized protein</fullName>
    </submittedName>
</protein>
<reference evidence="1" key="1">
    <citation type="submission" date="2020-05" db="EMBL/GenBank/DDBJ databases">
        <title>Large-scale comparative analyses of tick genomes elucidate their genetic diversity and vector capacities.</title>
        <authorList>
            <person name="Jia N."/>
            <person name="Wang J."/>
            <person name="Shi W."/>
            <person name="Du L."/>
            <person name="Sun Y."/>
            <person name="Zhan W."/>
            <person name="Jiang J."/>
            <person name="Wang Q."/>
            <person name="Zhang B."/>
            <person name="Ji P."/>
            <person name="Sakyi L.B."/>
            <person name="Cui X."/>
            <person name="Yuan T."/>
            <person name="Jiang B."/>
            <person name="Yang W."/>
            <person name="Lam T.T.-Y."/>
            <person name="Chang Q."/>
            <person name="Ding S."/>
            <person name="Wang X."/>
            <person name="Zhu J."/>
            <person name="Ruan X."/>
            <person name="Zhao L."/>
            <person name="Wei J."/>
            <person name="Que T."/>
            <person name="Du C."/>
            <person name="Cheng J."/>
            <person name="Dai P."/>
            <person name="Han X."/>
            <person name="Huang E."/>
            <person name="Gao Y."/>
            <person name="Liu J."/>
            <person name="Shao H."/>
            <person name="Ye R."/>
            <person name="Li L."/>
            <person name="Wei W."/>
            <person name="Wang X."/>
            <person name="Wang C."/>
            <person name="Yang T."/>
            <person name="Huo Q."/>
            <person name="Li W."/>
            <person name="Guo W."/>
            <person name="Chen H."/>
            <person name="Zhou L."/>
            <person name="Ni X."/>
            <person name="Tian J."/>
            <person name="Zhou Y."/>
            <person name="Sheng Y."/>
            <person name="Liu T."/>
            <person name="Pan Y."/>
            <person name="Xia L."/>
            <person name="Li J."/>
            <person name="Zhao F."/>
            <person name="Cao W."/>
        </authorList>
    </citation>
    <scope>NUCLEOTIDE SEQUENCE</scope>
    <source>
        <strain evidence="1">Dsil-2018</strain>
    </source>
</reference>
<dbReference type="EMBL" id="CM023470">
    <property type="protein sequence ID" value="KAH7978910.1"/>
    <property type="molecule type" value="Genomic_DNA"/>
</dbReference>
<proteinExistence type="predicted"/>
<evidence type="ECO:0000313" key="2">
    <source>
        <dbReference type="Proteomes" id="UP000821865"/>
    </source>
</evidence>
<keyword evidence="2" id="KW-1185">Reference proteome</keyword>
<sequence>MAKRLQVAAIETTWKYARRPRPGPRRADATVGRGADKGAAAGREQHDVWSPRGPVLRVPTQRVRKQARPESRPKVCIRTKPADLPVGGMTADRAARDMDFSEMQRNGMTPHDYCERSRPHNFLGVSRAEHWPSSLPHKSNSADKPGDGSSKRSRTNLPDSRNTDGIDLAYFLSCDGTHPTTDPNCPRRTRQTLNKAWVRKAPEKEQRELQHSSDPNTTTDTTETRTSRSETPSGSQAPSPFPIFPTTLQEGPSDQCPSQDDPGPLRGVADPGEENSDGSASAVPELSAYSASLPPDQSSRPKTSNLGARPSHPYTRSPASSRDDDGAAPERNVRITDGAKFTERRQDQPEGQGCERWLDSLTHDLEIELILAMIRRVSNRCSVFREEDLLHLVEACVISRLTYHLPFQRLTQAQQLRIDAMIQKATKLAHGLPNYSSTRHLLNLGTHNTLGELLEAHWLSHRQRLLLTPTGRHLLTRLGYSVPPLETETHEETYRKWQRNIPRVDKPLERNAAFCELHFDPQFVSRHFEHIISGELVRLERSRPLLQPDAILTIFPNVPKYISKPVPKKSNPKEMLDPQFAPPQKRNSKSTWPHPTHRMKHPRLPPTLDYQNVIVPSNQWEAVDSMQLCSDAARSVEFPLARSSNMTSWYESLYPTKCKGLVSGPEKCCIASKYLRRLLLNQRCRPRQLKRKENYARKL</sequence>
<organism evidence="1 2">
    <name type="scientific">Dermacentor silvarum</name>
    <name type="common">Tick</name>
    <dbReference type="NCBI Taxonomy" id="543639"/>
    <lineage>
        <taxon>Eukaryota</taxon>
        <taxon>Metazoa</taxon>
        <taxon>Ecdysozoa</taxon>
        <taxon>Arthropoda</taxon>
        <taxon>Chelicerata</taxon>
        <taxon>Arachnida</taxon>
        <taxon>Acari</taxon>
        <taxon>Parasitiformes</taxon>
        <taxon>Ixodida</taxon>
        <taxon>Ixodoidea</taxon>
        <taxon>Ixodidae</taxon>
        <taxon>Rhipicephalinae</taxon>
        <taxon>Dermacentor</taxon>
    </lineage>
</organism>
<dbReference type="Proteomes" id="UP000821865">
    <property type="component" value="Chromosome 1"/>
</dbReference>
<comment type="caution">
    <text evidence="1">The sequence shown here is derived from an EMBL/GenBank/DDBJ whole genome shotgun (WGS) entry which is preliminary data.</text>
</comment>
<evidence type="ECO:0000313" key="1">
    <source>
        <dbReference type="EMBL" id="KAH7978910.1"/>
    </source>
</evidence>